<dbReference type="EMBL" id="JMCB01000003">
    <property type="protein sequence ID" value="KFE70353.1"/>
    <property type="molecule type" value="Genomic_DNA"/>
</dbReference>
<accession>A0A085WRP0</accession>
<dbReference type="PATRIC" id="fig|394096.3.peg.1874"/>
<dbReference type="Gene3D" id="3.20.20.120">
    <property type="entry name" value="Enolase-like C-terminal domain"/>
    <property type="match status" value="1"/>
</dbReference>
<evidence type="ECO:0000313" key="9">
    <source>
        <dbReference type="Proteomes" id="UP000028725"/>
    </source>
</evidence>
<feature type="binding site" evidence="5">
    <location>
        <position position="260"/>
    </location>
    <ligand>
        <name>Mg(2+)</name>
        <dbReference type="ChEBI" id="CHEBI:18420"/>
    </ligand>
</feature>
<dbReference type="Gene3D" id="3.30.390.10">
    <property type="entry name" value="Enolase-like, N-terminal domain"/>
    <property type="match status" value="1"/>
</dbReference>
<dbReference type="SFLD" id="SFLDG00180">
    <property type="entry name" value="muconate_cycloisomerase"/>
    <property type="match status" value="1"/>
</dbReference>
<dbReference type="UniPathway" id="UPA00079"/>
<evidence type="ECO:0000313" key="8">
    <source>
        <dbReference type="EMBL" id="KFE70353.1"/>
    </source>
</evidence>
<keyword evidence="1 5" id="KW-0479">Metal-binding</keyword>
<dbReference type="UniPathway" id="UPA01057">
    <property type="reaction ID" value="UER00165"/>
</dbReference>
<feature type="domain" description="Mandelate racemase/muconate lactonizing enzyme C-terminal" evidence="7">
    <location>
        <begin position="159"/>
        <end position="256"/>
    </location>
</feature>
<protein>
    <recommendedName>
        <fullName evidence="5 6">o-succinylbenzoate synthase</fullName>
        <shortName evidence="5">OSB synthase</shortName>
        <shortName evidence="5">OSBS</shortName>
        <ecNumber evidence="5 6">4.2.1.113</ecNumber>
    </recommendedName>
    <alternativeName>
        <fullName evidence="5">4-(2'-carboxyphenyl)-4-oxybutyric acid synthase</fullName>
    </alternativeName>
    <alternativeName>
        <fullName evidence="5">o-succinylbenzoic acid synthase</fullName>
    </alternativeName>
</protein>
<evidence type="ECO:0000256" key="1">
    <source>
        <dbReference type="ARBA" id="ARBA00022723"/>
    </source>
</evidence>
<comment type="caution">
    <text evidence="8">The sequence shown here is derived from an EMBL/GenBank/DDBJ whole genome shotgun (WGS) entry which is preliminary data.</text>
</comment>
<organism evidence="8 9">
    <name type="scientific">Hyalangium minutum</name>
    <dbReference type="NCBI Taxonomy" id="394096"/>
    <lineage>
        <taxon>Bacteria</taxon>
        <taxon>Pseudomonadati</taxon>
        <taxon>Myxococcota</taxon>
        <taxon>Myxococcia</taxon>
        <taxon>Myxococcales</taxon>
        <taxon>Cystobacterineae</taxon>
        <taxon>Archangiaceae</taxon>
        <taxon>Hyalangium</taxon>
    </lineage>
</organism>
<dbReference type="Proteomes" id="UP000028725">
    <property type="component" value="Unassembled WGS sequence"/>
</dbReference>
<keyword evidence="4 5" id="KW-0456">Lyase</keyword>
<sequence length="380" mass="41153">MHVTETRLMPSRLELVRPLKTARATYWERRGFLVQLVDEEGRVGQGEAMPLPEFGTEPLDTCELVIQSHLKALRDQVFSDSLDAIEEAFMIPRGDPTQWKGIHLRVEEDLPEAPAADHAVELALLDLLAQRLGVPLSRLLSRSARSEVEVNALLTSDGPQELAEEARRAVAEGYRTLKIKVAGRPIDADEARVRAVREAVGSEVNLRLDANGGWSEKEALQALERLSWYGLELCEQPVAPDDHQALWRVQRRVQFPLAADEAIANPASIPVLLGTAGGMPAARIFVLKPMVLGGLLPALMFARQAARQGLGAYVTSSLDGVVSRAGAAHLAAALPWGKLASGLGVGSLFKTDENDPAERAFRPVGGRIVLPDAPGLGLPK</sequence>
<dbReference type="SUPFAM" id="SSF54826">
    <property type="entry name" value="Enolase N-terminal domain-like"/>
    <property type="match status" value="1"/>
</dbReference>
<dbReference type="SUPFAM" id="SSF51604">
    <property type="entry name" value="Enolase C-terminal domain-like"/>
    <property type="match status" value="1"/>
</dbReference>
<dbReference type="EC" id="4.2.1.113" evidence="5 6"/>
<gene>
    <name evidence="5" type="primary">menC</name>
    <name evidence="8" type="ORF">DB31_5395</name>
</gene>
<dbReference type="GO" id="GO:0009234">
    <property type="term" value="P:menaquinone biosynthetic process"/>
    <property type="evidence" value="ECO:0007669"/>
    <property type="project" value="UniProtKB-UniRule"/>
</dbReference>
<feature type="binding site" evidence="5">
    <location>
        <position position="209"/>
    </location>
    <ligand>
        <name>Mg(2+)</name>
        <dbReference type="ChEBI" id="CHEBI:18420"/>
    </ligand>
</feature>
<dbReference type="GO" id="GO:0043748">
    <property type="term" value="F:O-succinylbenzoate synthase activity"/>
    <property type="evidence" value="ECO:0007669"/>
    <property type="project" value="UniProtKB-EC"/>
</dbReference>
<evidence type="ECO:0000256" key="6">
    <source>
        <dbReference type="NCBIfam" id="TIGR01927"/>
    </source>
</evidence>
<evidence type="ECO:0000256" key="2">
    <source>
        <dbReference type="ARBA" id="ARBA00022842"/>
    </source>
</evidence>
<keyword evidence="5" id="KW-0474">Menaquinone biosynthesis</keyword>
<comment type="pathway">
    <text evidence="5">Quinol/quinone metabolism; menaquinone biosynthesis.</text>
</comment>
<keyword evidence="9" id="KW-1185">Reference proteome</keyword>
<dbReference type="OrthoDB" id="9802699at2"/>
<reference evidence="8 9" key="1">
    <citation type="submission" date="2014-04" db="EMBL/GenBank/DDBJ databases">
        <title>Genome assembly of Hyalangium minutum DSM 14724.</title>
        <authorList>
            <person name="Sharma G."/>
            <person name="Subramanian S."/>
        </authorList>
    </citation>
    <scope>NUCLEOTIDE SEQUENCE [LARGE SCALE GENOMIC DNA]</scope>
    <source>
        <strain evidence="8 9">DSM 14724</strain>
    </source>
</reference>
<dbReference type="GO" id="GO:0000287">
    <property type="term" value="F:magnesium ion binding"/>
    <property type="evidence" value="ECO:0007669"/>
    <property type="project" value="UniProtKB-UniRule"/>
</dbReference>
<proteinExistence type="inferred from homology"/>
<comment type="pathway">
    <text evidence="5">Quinol/quinone metabolism; 1,4-dihydroxy-2-naphthoate biosynthesis; 1,4-dihydroxy-2-naphthoate from chorismate: step 4/7.</text>
</comment>
<dbReference type="InterPro" id="IPR013342">
    <property type="entry name" value="Mandelate_racemase_C"/>
</dbReference>
<evidence type="ECO:0000259" key="7">
    <source>
        <dbReference type="SMART" id="SM00922"/>
    </source>
</evidence>
<dbReference type="AlphaFoldDB" id="A0A085WRP0"/>
<dbReference type="SMART" id="SM00922">
    <property type="entry name" value="MR_MLE"/>
    <property type="match status" value="1"/>
</dbReference>
<dbReference type="PANTHER" id="PTHR48073:SF2">
    <property type="entry name" value="O-SUCCINYLBENZOATE SYNTHASE"/>
    <property type="match status" value="1"/>
</dbReference>
<dbReference type="InterPro" id="IPR029065">
    <property type="entry name" value="Enolase_C-like"/>
</dbReference>
<dbReference type="PANTHER" id="PTHR48073">
    <property type="entry name" value="O-SUCCINYLBENZOATE SYNTHASE-RELATED"/>
    <property type="match status" value="1"/>
</dbReference>
<feature type="active site" description="Proton donor" evidence="5">
    <location>
        <position position="180"/>
    </location>
</feature>
<dbReference type="InterPro" id="IPR036849">
    <property type="entry name" value="Enolase-like_C_sf"/>
</dbReference>
<dbReference type="Pfam" id="PF02746">
    <property type="entry name" value="MR_MLE_N"/>
    <property type="match status" value="1"/>
</dbReference>
<dbReference type="HAMAP" id="MF_00470">
    <property type="entry name" value="MenC_1"/>
    <property type="match status" value="1"/>
</dbReference>
<dbReference type="InterPro" id="IPR013341">
    <property type="entry name" value="Mandelate_racemase_N_dom"/>
</dbReference>
<dbReference type="SFLD" id="SFLDF00009">
    <property type="entry name" value="o-succinylbenzoate_synthase"/>
    <property type="match status" value="1"/>
</dbReference>
<dbReference type="SFLD" id="SFLDS00001">
    <property type="entry name" value="Enolase"/>
    <property type="match status" value="1"/>
</dbReference>
<comment type="cofactor">
    <cofactor evidence="5">
        <name>a divalent metal cation</name>
        <dbReference type="ChEBI" id="CHEBI:60240"/>
    </cofactor>
</comment>
<dbReference type="InterPro" id="IPR029017">
    <property type="entry name" value="Enolase-like_N"/>
</dbReference>
<evidence type="ECO:0000256" key="4">
    <source>
        <dbReference type="ARBA" id="ARBA00023239"/>
    </source>
</evidence>
<keyword evidence="3" id="KW-0413">Isomerase</keyword>
<comment type="similarity">
    <text evidence="5">Belongs to the mandelate racemase/muconate lactonizing enzyme family. MenC type 1 subfamily.</text>
</comment>
<evidence type="ECO:0000256" key="3">
    <source>
        <dbReference type="ARBA" id="ARBA00023235"/>
    </source>
</evidence>
<dbReference type="NCBIfam" id="TIGR01927">
    <property type="entry name" value="menC_gam_Gplu"/>
    <property type="match status" value="1"/>
</dbReference>
<keyword evidence="2 5" id="KW-0460">Magnesium</keyword>
<feature type="active site" description="Proton acceptor" evidence="5">
    <location>
        <position position="288"/>
    </location>
</feature>
<dbReference type="InterPro" id="IPR010196">
    <property type="entry name" value="OSB_synthase_MenC1"/>
</dbReference>
<feature type="binding site" evidence="5">
    <location>
        <position position="235"/>
    </location>
    <ligand>
        <name>Mg(2+)</name>
        <dbReference type="ChEBI" id="CHEBI:18420"/>
    </ligand>
</feature>
<comment type="function">
    <text evidence="5">Converts 2-succinyl-6-hydroxy-2,4-cyclohexadiene-1-carboxylate (SHCHC) to 2-succinylbenzoate (OSB).</text>
</comment>
<dbReference type="GO" id="GO:0016854">
    <property type="term" value="F:racemase and epimerase activity"/>
    <property type="evidence" value="ECO:0007669"/>
    <property type="project" value="UniProtKB-ARBA"/>
</dbReference>
<dbReference type="Pfam" id="PF13378">
    <property type="entry name" value="MR_MLE_C"/>
    <property type="match status" value="1"/>
</dbReference>
<comment type="catalytic activity">
    <reaction evidence="5">
        <text>(1R,6R)-6-hydroxy-2-succinyl-cyclohexa-2,4-diene-1-carboxylate = 2-succinylbenzoate + H2O</text>
        <dbReference type="Rhea" id="RHEA:10196"/>
        <dbReference type="ChEBI" id="CHEBI:15377"/>
        <dbReference type="ChEBI" id="CHEBI:18325"/>
        <dbReference type="ChEBI" id="CHEBI:58689"/>
        <dbReference type="EC" id="4.2.1.113"/>
    </reaction>
</comment>
<dbReference type="GO" id="GO:0006518">
    <property type="term" value="P:peptide metabolic process"/>
    <property type="evidence" value="ECO:0007669"/>
    <property type="project" value="UniProtKB-ARBA"/>
</dbReference>
<evidence type="ECO:0000256" key="5">
    <source>
        <dbReference type="HAMAP-Rule" id="MF_00470"/>
    </source>
</evidence>
<dbReference type="STRING" id="394096.DB31_5395"/>
<name>A0A085WRP0_9BACT</name>